<reference evidence="15 16" key="1">
    <citation type="submission" date="2015-07" db="EMBL/GenBank/DDBJ databases">
        <title>The genome of Melipona quadrifasciata.</title>
        <authorList>
            <person name="Pan H."/>
            <person name="Kapheim K."/>
        </authorList>
    </citation>
    <scope>NUCLEOTIDE SEQUENCE [LARGE SCALE GENOMIC DNA]</scope>
    <source>
        <strain evidence="15">0111107301</strain>
        <tissue evidence="15">Whole body</tissue>
    </source>
</reference>
<dbReference type="EMBL" id="KQ435762">
    <property type="protein sequence ID" value="KOX75492.1"/>
    <property type="molecule type" value="Genomic_DNA"/>
</dbReference>
<dbReference type="PROSITE" id="PS50026">
    <property type="entry name" value="EGF_3"/>
    <property type="match status" value="2"/>
</dbReference>
<feature type="domain" description="EGF-like" evidence="13">
    <location>
        <begin position="458"/>
        <end position="497"/>
    </location>
</feature>
<comment type="similarity">
    <text evidence="1">Belongs to the thrombospondin family.</text>
</comment>
<keyword evidence="3 12" id="KW-0732">Signal</keyword>
<feature type="repeat" description="TSP type-3" evidence="10">
    <location>
        <begin position="873"/>
        <end position="908"/>
    </location>
</feature>
<dbReference type="Gene3D" id="2.60.120.200">
    <property type="match status" value="1"/>
</dbReference>
<evidence type="ECO:0000256" key="3">
    <source>
        <dbReference type="ARBA" id="ARBA00022729"/>
    </source>
</evidence>
<dbReference type="InterPro" id="IPR008859">
    <property type="entry name" value="Thrombospondin_C"/>
</dbReference>
<feature type="region of interest" description="Disordered" evidence="11">
    <location>
        <begin position="263"/>
        <end position="319"/>
    </location>
</feature>
<dbReference type="Gene3D" id="2.10.25.10">
    <property type="entry name" value="Laminin"/>
    <property type="match status" value="5"/>
</dbReference>
<dbReference type="Pfam" id="PF07645">
    <property type="entry name" value="EGF_CA"/>
    <property type="match status" value="2"/>
</dbReference>
<dbReference type="CDD" id="cd16081">
    <property type="entry name" value="TSPcc_insect"/>
    <property type="match status" value="1"/>
</dbReference>
<evidence type="ECO:0000259" key="14">
    <source>
        <dbReference type="PROSITE" id="PS51236"/>
    </source>
</evidence>
<feature type="compositionally biased region" description="Basic and acidic residues" evidence="11">
    <location>
        <begin position="849"/>
        <end position="864"/>
    </location>
</feature>
<evidence type="ECO:0000256" key="10">
    <source>
        <dbReference type="PROSITE-ProRule" id="PRU00634"/>
    </source>
</evidence>
<dbReference type="InterPro" id="IPR003367">
    <property type="entry name" value="Thrombospondin_3-like_rpt"/>
</dbReference>
<dbReference type="SMART" id="SM00179">
    <property type="entry name" value="EGF_CA"/>
    <property type="match status" value="5"/>
</dbReference>
<dbReference type="GO" id="GO:0005509">
    <property type="term" value="F:calcium ion binding"/>
    <property type="evidence" value="ECO:0007669"/>
    <property type="project" value="UniProtKB-UniRule"/>
</dbReference>
<keyword evidence="16" id="KW-1185">Reference proteome</keyword>
<dbReference type="InterPro" id="IPR001881">
    <property type="entry name" value="EGF-like_Ca-bd_dom"/>
</dbReference>
<organism evidence="15 16">
    <name type="scientific">Melipona quadrifasciata</name>
    <dbReference type="NCBI Taxonomy" id="166423"/>
    <lineage>
        <taxon>Eukaryota</taxon>
        <taxon>Metazoa</taxon>
        <taxon>Ecdysozoa</taxon>
        <taxon>Arthropoda</taxon>
        <taxon>Hexapoda</taxon>
        <taxon>Insecta</taxon>
        <taxon>Pterygota</taxon>
        <taxon>Neoptera</taxon>
        <taxon>Endopterygota</taxon>
        <taxon>Hymenoptera</taxon>
        <taxon>Apocrita</taxon>
        <taxon>Aculeata</taxon>
        <taxon>Apoidea</taxon>
        <taxon>Anthophila</taxon>
        <taxon>Apidae</taxon>
        <taxon>Melipona</taxon>
    </lineage>
</organism>
<dbReference type="SUPFAM" id="SSF49899">
    <property type="entry name" value="Concanavalin A-like lectins/glucanases"/>
    <property type="match status" value="1"/>
</dbReference>
<protein>
    <submittedName>
        <fullName evidence="15">Thrombospondin-3</fullName>
    </submittedName>
</protein>
<dbReference type="CDD" id="cd00053">
    <property type="entry name" value="EGF"/>
    <property type="match status" value="2"/>
</dbReference>
<comment type="caution">
    <text evidence="9">Lacks conserved residue(s) required for the propagation of feature annotation.</text>
</comment>
<evidence type="ECO:0000313" key="16">
    <source>
        <dbReference type="Proteomes" id="UP000053105"/>
    </source>
</evidence>
<dbReference type="Proteomes" id="UP000053105">
    <property type="component" value="Unassembled WGS sequence"/>
</dbReference>
<dbReference type="InterPro" id="IPR049883">
    <property type="entry name" value="NOTCH1_EGF-like"/>
</dbReference>
<dbReference type="PROSITE" id="PS01187">
    <property type="entry name" value="EGF_CA"/>
    <property type="match status" value="1"/>
</dbReference>
<dbReference type="AlphaFoldDB" id="A0A0N0BGY6"/>
<feature type="chain" id="PRO_5005844954" evidence="12">
    <location>
        <begin position="21"/>
        <end position="1211"/>
    </location>
</feature>
<dbReference type="SMART" id="SM00181">
    <property type="entry name" value="EGF"/>
    <property type="match status" value="6"/>
</dbReference>
<feature type="domain" description="EGF-like" evidence="13">
    <location>
        <begin position="541"/>
        <end position="579"/>
    </location>
</feature>
<dbReference type="InterPro" id="IPR013320">
    <property type="entry name" value="ConA-like_dom_sf"/>
</dbReference>
<dbReference type="PANTHER" id="PTHR10199">
    <property type="entry name" value="THROMBOSPONDIN"/>
    <property type="match status" value="1"/>
</dbReference>
<dbReference type="InterPro" id="IPR018097">
    <property type="entry name" value="EGF_Ca-bd_CS"/>
</dbReference>
<keyword evidence="4" id="KW-0677">Repeat</keyword>
<gene>
    <name evidence="15" type="ORF">WN51_12236</name>
</gene>
<proteinExistence type="inferred from homology"/>
<evidence type="ECO:0000256" key="2">
    <source>
        <dbReference type="ARBA" id="ARBA00022536"/>
    </source>
</evidence>
<dbReference type="STRING" id="166423.A0A0N0BGY6"/>
<dbReference type="PROSITE" id="PS51234">
    <property type="entry name" value="TSP3"/>
    <property type="match status" value="4"/>
</dbReference>
<evidence type="ECO:0000256" key="1">
    <source>
        <dbReference type="ARBA" id="ARBA00009456"/>
    </source>
</evidence>
<feature type="repeat" description="TSP type-3" evidence="10">
    <location>
        <begin position="714"/>
        <end position="749"/>
    </location>
</feature>
<evidence type="ECO:0000256" key="12">
    <source>
        <dbReference type="SAM" id="SignalP"/>
    </source>
</evidence>
<dbReference type="InterPro" id="IPR028974">
    <property type="entry name" value="TSP_type-3_rpt"/>
</dbReference>
<dbReference type="InterPro" id="IPR000742">
    <property type="entry name" value="EGF"/>
</dbReference>
<feature type="region of interest" description="Disordered" evidence="11">
    <location>
        <begin position="208"/>
        <end position="228"/>
    </location>
</feature>
<keyword evidence="8" id="KW-0325">Glycoprotein</keyword>
<dbReference type="Gene3D" id="4.10.1080.10">
    <property type="entry name" value="TSP type-3 repeat"/>
    <property type="match status" value="3"/>
</dbReference>
<feature type="signal peptide" evidence="12">
    <location>
        <begin position="1"/>
        <end position="20"/>
    </location>
</feature>
<sequence length="1211" mass="136603">MNVIASLIFAIVFFVHVADLSVTPDKELTTNLREIWNNDFVIAISNVKSRKKQSEATVDILLAVKYDRSKKKLVLLLDRRSKRVIFESIDKDGHRTAEHLNLETPNVNSLLKNIIVLVRQNQPDPRMDVYIDCVYQGAIPLRKSFRKLADNEDNSLVEAFRERRNQMKVYPLSSIIDALKQENCPDNLADMDTLSSFFKHKESHELIATSPATSNHPDENFEESDTDQYRVKLKNKGNHRLRSKEHEVSDMFEDEDQFEDFNDSDFKQSRRSNRDKYRSTNEFEADQEVPSSHAKRLHQRTPSGRIAGPRHEKSAELNHNNYDELDALSQTNYKRVPRRGDIGIQSLDERVCLTDNQIVKTLNELIEATKKVWREIELNRLETQHLRQLIENCRACRVSLVPDPGNSTVPPTSTTAAPPPSCDYKSPCFPGADCRNTPHGPQCGACPPDYTGDGYRCMKISCAHNPCFHGVRCYDRADGYSCGKCPNGYIGNGKYCERRRNNCEPHPCYPEVQCEPILYPPYFRCGSCPSGFIGNGSTCVDVNECELAQPCHPGVRCINLRPGFRCDTCPSGYTGTIIEGIGLEIAQARKQVCQDINECDSNNGGCDPYMECINTEGSYRCGACRTGFVGNQTVGCHPSHSVCPDLVTMCDVNAECICIDTNEYSCKCRVGWAGNGLTCGLDRDSDGIPDRSLQCHDRRCRMDNCPLIPNSGQEDADRDGLGDACDPDADNDGVLNSSDNCPLISNPGQEDTDRDGPDSIGDVCDNCPLVRNSKQEDTDDDGIGDACDRDIDNDGIFNNEDNCPKRKNPNQDDQDMDGIGDACDNCPYSYNEDQSDQDGDGVGDACDNDNDRDRDGVQDDRDNCPDIANPGQNDDDHDGRGNECDDDMDNDGVPNSIDNCPYVYNPDQRHTHHQHVGDACWNDNDNDTVKNTFDNCPNNSLIWTTDFRKYTTIALDPVGTAQEDPVWVIHNEGAEIQQLVNSDPGIAIEGIYYPLNFKSSPTGPDTFSGVDFEGTFFVDDDGDDDSVGFVFSYQDNRRFYIVSWKKRHQPYWMPTPFRAVGDPGIFLKLVDSSTGPGEILRNSLWHNQDTPHQVKILWHDPKKIGWKERTPYRWQLLHRPKIGLIRFRLYQGKQLMADSGNVYDSTLKGGKLGVYCFSQEKITWSNLLYVCKETVPQSVWNELPENLKREVDVEMSNEIRSQYNQQSIYYD</sequence>
<evidence type="ECO:0000256" key="5">
    <source>
        <dbReference type="ARBA" id="ARBA00022837"/>
    </source>
</evidence>
<keyword evidence="5 10" id="KW-0106">Calcium</keyword>
<feature type="compositionally biased region" description="Acidic residues" evidence="11">
    <location>
        <begin position="833"/>
        <end position="848"/>
    </location>
</feature>
<evidence type="ECO:0000259" key="13">
    <source>
        <dbReference type="PROSITE" id="PS50026"/>
    </source>
</evidence>
<dbReference type="GO" id="GO:0005576">
    <property type="term" value="C:extracellular region"/>
    <property type="evidence" value="ECO:0007669"/>
    <property type="project" value="InterPro"/>
</dbReference>
<dbReference type="FunFam" id="4.10.1080.10:FF:000001">
    <property type="entry name" value="Thrombospondin 3"/>
    <property type="match status" value="1"/>
</dbReference>
<evidence type="ECO:0000256" key="4">
    <source>
        <dbReference type="ARBA" id="ARBA00022737"/>
    </source>
</evidence>
<dbReference type="Pfam" id="PF05735">
    <property type="entry name" value="TSP_C"/>
    <property type="match status" value="1"/>
</dbReference>
<feature type="repeat" description="TSP type-3" evidence="10">
    <location>
        <begin position="835"/>
        <end position="872"/>
    </location>
</feature>
<dbReference type="Pfam" id="PF02412">
    <property type="entry name" value="TSP_3"/>
    <property type="match status" value="5"/>
</dbReference>
<evidence type="ECO:0000256" key="8">
    <source>
        <dbReference type="ARBA" id="ARBA00023180"/>
    </source>
</evidence>
<dbReference type="FunFam" id="2.10.25.10:FF:000025">
    <property type="entry name" value="Thrombospondin 3"/>
    <property type="match status" value="1"/>
</dbReference>
<keyword evidence="2 9" id="KW-0245">EGF-like domain</keyword>
<dbReference type="InterPro" id="IPR017897">
    <property type="entry name" value="Thrombospondin_3_rpt"/>
</dbReference>
<name>A0A0N0BGY6_9HYME</name>
<feature type="domain" description="TSP C-terminal" evidence="14">
    <location>
        <begin position="948"/>
        <end position="1176"/>
    </location>
</feature>
<keyword evidence="7" id="KW-1015">Disulfide bond</keyword>
<feature type="repeat" description="TSP type-3" evidence="10">
    <location>
        <begin position="776"/>
        <end position="811"/>
    </location>
</feature>
<evidence type="ECO:0000313" key="15">
    <source>
        <dbReference type="EMBL" id="KOX75492.1"/>
    </source>
</evidence>
<keyword evidence="6" id="KW-0130">Cell adhesion</keyword>
<evidence type="ECO:0000256" key="9">
    <source>
        <dbReference type="PROSITE-ProRule" id="PRU00076"/>
    </source>
</evidence>
<dbReference type="FunFam" id="2.60.120.200:FF:000002">
    <property type="entry name" value="Thrombospondin 3"/>
    <property type="match status" value="1"/>
</dbReference>
<dbReference type="GO" id="GO:0007155">
    <property type="term" value="P:cell adhesion"/>
    <property type="evidence" value="ECO:0007669"/>
    <property type="project" value="UniProtKB-KW"/>
</dbReference>
<dbReference type="CDD" id="cd00054">
    <property type="entry name" value="EGF_CA"/>
    <property type="match status" value="2"/>
</dbReference>
<dbReference type="FunFam" id="4.10.1080.10:FF:000002">
    <property type="entry name" value="Thrombospondin 3"/>
    <property type="match status" value="1"/>
</dbReference>
<accession>A0A0N0BGY6</accession>
<dbReference type="SUPFAM" id="SSF103647">
    <property type="entry name" value="TSP type-3 repeat"/>
    <property type="match status" value="3"/>
</dbReference>
<dbReference type="FunFam" id="4.10.1080.10:FF:000004">
    <property type="entry name" value="Cartilage oligomeric matrix protein"/>
    <property type="match status" value="1"/>
</dbReference>
<dbReference type="FunFam" id="2.10.25.10:FF:000027">
    <property type="entry name" value="Thrombospondin 3"/>
    <property type="match status" value="1"/>
</dbReference>
<evidence type="ECO:0000256" key="7">
    <source>
        <dbReference type="ARBA" id="ARBA00023157"/>
    </source>
</evidence>
<dbReference type="PROSITE" id="PS51236">
    <property type="entry name" value="TSP_CTER"/>
    <property type="match status" value="1"/>
</dbReference>
<evidence type="ECO:0000256" key="6">
    <source>
        <dbReference type="ARBA" id="ARBA00022889"/>
    </source>
</evidence>
<evidence type="ECO:0000256" key="11">
    <source>
        <dbReference type="SAM" id="MobiDB-lite"/>
    </source>
</evidence>
<dbReference type="OrthoDB" id="14563at2759"/>
<dbReference type="PANTHER" id="PTHR10199:SF100">
    <property type="entry name" value="THROMBOSPONDIN, ISOFORM A"/>
    <property type="match status" value="1"/>
</dbReference>
<feature type="region of interest" description="Disordered" evidence="11">
    <location>
        <begin position="736"/>
        <end position="900"/>
    </location>
</feature>
<feature type="compositionally biased region" description="Basic and acidic residues" evidence="11">
    <location>
        <begin position="264"/>
        <end position="281"/>
    </location>
</feature>